<feature type="transmembrane region" description="Helical" evidence="1">
    <location>
        <begin position="37"/>
        <end position="56"/>
    </location>
</feature>
<dbReference type="SUPFAM" id="SSF49785">
    <property type="entry name" value="Galactose-binding domain-like"/>
    <property type="match status" value="1"/>
</dbReference>
<gene>
    <name evidence="2" type="ORF">HNQ60_000224</name>
</gene>
<evidence type="ECO:0000313" key="2">
    <source>
        <dbReference type="EMBL" id="MBB6091378.1"/>
    </source>
</evidence>
<dbReference type="EMBL" id="JACHHZ010000001">
    <property type="protein sequence ID" value="MBB6091378.1"/>
    <property type="molecule type" value="Genomic_DNA"/>
</dbReference>
<keyword evidence="1" id="KW-0812">Transmembrane</keyword>
<keyword evidence="1" id="KW-1133">Transmembrane helix</keyword>
<evidence type="ECO:0000313" key="3">
    <source>
        <dbReference type="Proteomes" id="UP000588068"/>
    </source>
</evidence>
<dbReference type="Proteomes" id="UP000588068">
    <property type="component" value="Unassembled WGS sequence"/>
</dbReference>
<feature type="transmembrane region" description="Helical" evidence="1">
    <location>
        <begin position="95"/>
        <end position="116"/>
    </location>
</feature>
<proteinExistence type="predicted"/>
<dbReference type="Gene3D" id="2.60.120.430">
    <property type="entry name" value="Galactose-binding lectin"/>
    <property type="match status" value="1"/>
</dbReference>
<dbReference type="RefSeq" id="WP_184329181.1">
    <property type="nucleotide sequence ID" value="NZ_JACHHZ010000001.1"/>
</dbReference>
<dbReference type="NCBIfam" id="NF037970">
    <property type="entry name" value="vanZ_1"/>
    <property type="match status" value="1"/>
</dbReference>
<dbReference type="AlphaFoldDB" id="A0A841HGF1"/>
<protein>
    <recommendedName>
        <fullName evidence="4">VanZ like family protein</fullName>
    </recommendedName>
</protein>
<comment type="caution">
    <text evidence="2">The sequence shown here is derived from an EMBL/GenBank/DDBJ whole genome shotgun (WGS) entry which is preliminary data.</text>
</comment>
<keyword evidence="3" id="KW-1185">Reference proteome</keyword>
<evidence type="ECO:0008006" key="4">
    <source>
        <dbReference type="Google" id="ProtNLM"/>
    </source>
</evidence>
<reference evidence="2 3" key="1">
    <citation type="submission" date="2020-08" db="EMBL/GenBank/DDBJ databases">
        <title>Genomic Encyclopedia of Type Strains, Phase IV (KMG-IV): sequencing the most valuable type-strain genomes for metagenomic binning, comparative biology and taxonomic classification.</title>
        <authorList>
            <person name="Goeker M."/>
        </authorList>
    </citation>
    <scope>NUCLEOTIDE SEQUENCE [LARGE SCALE GENOMIC DNA]</scope>
    <source>
        <strain evidence="2 3">DSM 26723</strain>
    </source>
</reference>
<accession>A0A841HGF1</accession>
<sequence>MKKNSVIPAAVTGILLAAVILVPVPGRERWITVLHDFAHAPIFGCVAVAVLLILRASDGLAKRPAWQLYLLALAVAVVLGALTEIIQWIEGRDASWIDLRSDIIGAAAFLGLCAAFDRTFTPRVRAAGIVVAIALLVWHSKPGLDAIRAYQYRASLEPTLAQFSTARDLYFIDPLRSHARIEPLPSDWSSTGDTALRVDFTNERWPGVDFFEPFTDWSRYRTLELDLVNPGDSELRLTLRIHDVNHNNEYADRFNRDFALAPRSRQVVSIPLADIESAPRDRRMNMTRIADLHLFRSDGSSGERMYVVKMAVRR</sequence>
<name>A0A841HGF1_9GAMM</name>
<organism evidence="2 3">
    <name type="scientific">Povalibacter uvarum</name>
    <dbReference type="NCBI Taxonomy" id="732238"/>
    <lineage>
        <taxon>Bacteria</taxon>
        <taxon>Pseudomonadati</taxon>
        <taxon>Pseudomonadota</taxon>
        <taxon>Gammaproteobacteria</taxon>
        <taxon>Steroidobacterales</taxon>
        <taxon>Steroidobacteraceae</taxon>
        <taxon>Povalibacter</taxon>
    </lineage>
</organism>
<evidence type="ECO:0000256" key="1">
    <source>
        <dbReference type="SAM" id="Phobius"/>
    </source>
</evidence>
<feature type="transmembrane region" description="Helical" evidence="1">
    <location>
        <begin position="68"/>
        <end position="89"/>
    </location>
</feature>
<keyword evidence="1" id="KW-0472">Membrane</keyword>
<dbReference type="InterPro" id="IPR008979">
    <property type="entry name" value="Galactose-bd-like_sf"/>
</dbReference>